<dbReference type="Gene3D" id="3.20.20.80">
    <property type="entry name" value="Glycosidases"/>
    <property type="match status" value="1"/>
</dbReference>
<keyword evidence="3" id="KW-0119">Carbohydrate metabolism</keyword>
<dbReference type="Pfam" id="PF00128">
    <property type="entry name" value="Alpha-amylase"/>
    <property type="match status" value="1"/>
</dbReference>
<dbReference type="GO" id="GO:0009313">
    <property type="term" value="P:oligosaccharide catabolic process"/>
    <property type="evidence" value="ECO:0007669"/>
    <property type="project" value="TreeGrafter"/>
</dbReference>
<dbReference type="Gene3D" id="3.90.400.10">
    <property type="entry name" value="Oligo-1,6-glucosidase, Domain 2"/>
    <property type="match status" value="1"/>
</dbReference>
<evidence type="ECO:0000259" key="4">
    <source>
        <dbReference type="SMART" id="SM00642"/>
    </source>
</evidence>
<sequence>MKKTYLLLVFILSFIVISCNRTKEYKIPVDDNLKAAMISDNYRVYYEIFIGSFSDSNNDGIGDLKGIINRFDYLNDGDPNSGQSLGIDGIWLSPMMPSPSYHKYDVTNYKNIDSKLGTLDDFEALIKIANERDVKIIIDLVINHTSDWHPWFREFKKSYQENDLTNPYRDYYTVKHKDNLDLNSKYYPIYSGSDYYYEGNFSSSMPELNFDNPKVKEEIADIAKFWIDLGVSGFRLDAAKYVYFNNTEKNLSFWDWFMTTVKSYKSDIYVVGETWSSENEMLPYYQNFNNFDFSFSQLDGEIAQAARVTSSVKSFVSNVKTYYDKVLAINNEAILSPFISNHDMDRAAGYLNVEDGIMGMAANLYILGPGNPYIYYGEEIGMKGYRGTANTDANRRLAMLWGDGDKVKDPTGTTYDSSFQVNGTVKTQLSDKDSLYNHYKKLIMLRKANPEIARGTYTPITYQEKDTFGGFISSYEGSTVVVFHNTGIKELEIDLSKYTDIQLSILRGYAGRGTAELSSDGKTLKISGLTSVILK</sequence>
<proteinExistence type="inferred from homology"/>
<gene>
    <name evidence="5" type="ORF">NCTC10172_00360</name>
</gene>
<evidence type="ECO:0000256" key="2">
    <source>
        <dbReference type="RuleBase" id="RU003615"/>
    </source>
</evidence>
<dbReference type="SMART" id="SM00642">
    <property type="entry name" value="Aamy"/>
    <property type="match status" value="1"/>
</dbReference>
<keyword evidence="3 5" id="KW-0326">Glycosidase</keyword>
<comment type="similarity">
    <text evidence="1 2">Belongs to the glycosyl hydrolase 13 family.</text>
</comment>
<evidence type="ECO:0000256" key="3">
    <source>
        <dbReference type="RuleBase" id="RU361134"/>
    </source>
</evidence>
<dbReference type="CDD" id="cd11316">
    <property type="entry name" value="AmyAc_bac2_AmyA"/>
    <property type="match status" value="1"/>
</dbReference>
<keyword evidence="6" id="KW-1185">Reference proteome</keyword>
<dbReference type="STRING" id="1408416.GCA_000702765_01058"/>
<feature type="domain" description="Glycosyl hydrolase family 13 catalytic" evidence="4">
    <location>
        <begin position="47"/>
        <end position="446"/>
    </location>
</feature>
<dbReference type="RefSeq" id="WP_051659046.1">
    <property type="nucleotide sequence ID" value="NZ_LR215050.1"/>
</dbReference>
<evidence type="ECO:0000313" key="5">
    <source>
        <dbReference type="EMBL" id="VEU82350.1"/>
    </source>
</evidence>
<dbReference type="PANTHER" id="PTHR10357:SF179">
    <property type="entry name" value="NEUTRAL AND BASIC AMINO ACID TRANSPORT PROTEIN RBAT"/>
    <property type="match status" value="1"/>
</dbReference>
<keyword evidence="3 5" id="KW-0378">Hydrolase</keyword>
<dbReference type="KEGG" id="ahk:NCTC10172_00360"/>
<dbReference type="PROSITE" id="PS51257">
    <property type="entry name" value="PROKAR_LIPOPROTEIN"/>
    <property type="match status" value="1"/>
</dbReference>
<dbReference type="GO" id="GO:0004556">
    <property type="term" value="F:alpha-amylase activity"/>
    <property type="evidence" value="ECO:0007669"/>
    <property type="project" value="UniProtKB-UniRule"/>
</dbReference>
<reference evidence="5 6" key="1">
    <citation type="submission" date="2019-01" db="EMBL/GenBank/DDBJ databases">
        <authorList>
            <consortium name="Pathogen Informatics"/>
        </authorList>
    </citation>
    <scope>NUCLEOTIDE SEQUENCE [LARGE SCALE GENOMIC DNA]</scope>
    <source>
        <strain evidence="5 6">NCTC10172</strain>
    </source>
</reference>
<protein>
    <recommendedName>
        <fullName evidence="3">Alpha-amylase</fullName>
        <ecNumber evidence="3">3.2.1.1</ecNumber>
    </recommendedName>
</protein>
<dbReference type="PRINTS" id="PR00110">
    <property type="entry name" value="ALPHAAMYLASE"/>
</dbReference>
<dbReference type="EMBL" id="LR215050">
    <property type="protein sequence ID" value="VEU82350.1"/>
    <property type="molecule type" value="Genomic_DNA"/>
</dbReference>
<dbReference type="InterPro" id="IPR006046">
    <property type="entry name" value="Alpha_amylase"/>
</dbReference>
<accession>A0A449BIT5</accession>
<dbReference type="InterPro" id="IPR006047">
    <property type="entry name" value="GH13_cat_dom"/>
</dbReference>
<dbReference type="SUPFAM" id="SSF51445">
    <property type="entry name" value="(Trans)glycosidases"/>
    <property type="match status" value="1"/>
</dbReference>
<dbReference type="InterPro" id="IPR045857">
    <property type="entry name" value="O16G_dom_2"/>
</dbReference>
<dbReference type="AlphaFoldDB" id="A0A449BIT5"/>
<evidence type="ECO:0000313" key="6">
    <source>
        <dbReference type="Proteomes" id="UP000290909"/>
    </source>
</evidence>
<comment type="catalytic activity">
    <reaction evidence="3">
        <text>Endohydrolysis of (1-&gt;4)-alpha-D-glucosidic linkages in polysaccharides containing three or more (1-&gt;4)-alpha-linked D-glucose units.</text>
        <dbReference type="EC" id="3.2.1.1"/>
    </reaction>
</comment>
<name>A0A449BIT5_9MOLU</name>
<dbReference type="InterPro" id="IPR017853">
    <property type="entry name" value="GH"/>
</dbReference>
<dbReference type="GO" id="GO:0043169">
    <property type="term" value="F:cation binding"/>
    <property type="evidence" value="ECO:0007669"/>
    <property type="project" value="InterPro"/>
</dbReference>
<dbReference type="PANTHER" id="PTHR10357">
    <property type="entry name" value="ALPHA-AMYLASE FAMILY MEMBER"/>
    <property type="match status" value="1"/>
</dbReference>
<organism evidence="5 6">
    <name type="scientific">Acholeplasma hippikon</name>
    <dbReference type="NCBI Taxonomy" id="264636"/>
    <lineage>
        <taxon>Bacteria</taxon>
        <taxon>Bacillati</taxon>
        <taxon>Mycoplasmatota</taxon>
        <taxon>Mollicutes</taxon>
        <taxon>Acholeplasmatales</taxon>
        <taxon>Acholeplasmataceae</taxon>
        <taxon>Acholeplasma</taxon>
    </lineage>
</organism>
<dbReference type="Proteomes" id="UP000290909">
    <property type="component" value="Chromosome"/>
</dbReference>
<evidence type="ECO:0000256" key="1">
    <source>
        <dbReference type="ARBA" id="ARBA00008061"/>
    </source>
</evidence>
<dbReference type="EC" id="3.2.1.1" evidence="3"/>